<keyword evidence="2" id="KW-1185">Reference proteome</keyword>
<accession>A0ACA9PP90</accession>
<evidence type="ECO:0000313" key="1">
    <source>
        <dbReference type="EMBL" id="CAG8716253.1"/>
    </source>
</evidence>
<proteinExistence type="predicted"/>
<dbReference type="EMBL" id="CAJVPW010027679">
    <property type="protein sequence ID" value="CAG8716253.1"/>
    <property type="molecule type" value="Genomic_DNA"/>
</dbReference>
<comment type="caution">
    <text evidence="1">The sequence shown here is derived from an EMBL/GenBank/DDBJ whole genome shotgun (WGS) entry which is preliminary data.</text>
</comment>
<feature type="non-terminal residue" evidence="1">
    <location>
        <position position="39"/>
    </location>
</feature>
<feature type="non-terminal residue" evidence="1">
    <location>
        <position position="1"/>
    </location>
</feature>
<dbReference type="Proteomes" id="UP000789366">
    <property type="component" value="Unassembled WGS sequence"/>
</dbReference>
<gene>
    <name evidence="1" type="ORF">SPELUC_LOCUS12133</name>
</gene>
<protein>
    <submittedName>
        <fullName evidence="1">13932_t:CDS:1</fullName>
    </submittedName>
</protein>
<organism evidence="1 2">
    <name type="scientific">Cetraspora pellucida</name>
    <dbReference type="NCBI Taxonomy" id="1433469"/>
    <lineage>
        <taxon>Eukaryota</taxon>
        <taxon>Fungi</taxon>
        <taxon>Fungi incertae sedis</taxon>
        <taxon>Mucoromycota</taxon>
        <taxon>Glomeromycotina</taxon>
        <taxon>Glomeromycetes</taxon>
        <taxon>Diversisporales</taxon>
        <taxon>Gigasporaceae</taxon>
        <taxon>Cetraspora</taxon>
    </lineage>
</organism>
<evidence type="ECO:0000313" key="2">
    <source>
        <dbReference type="Proteomes" id="UP000789366"/>
    </source>
</evidence>
<reference evidence="1" key="1">
    <citation type="submission" date="2021-06" db="EMBL/GenBank/DDBJ databases">
        <authorList>
            <person name="Kallberg Y."/>
            <person name="Tangrot J."/>
            <person name="Rosling A."/>
        </authorList>
    </citation>
    <scope>NUCLEOTIDE SEQUENCE</scope>
    <source>
        <strain evidence="1">28 12/20/2015</strain>
    </source>
</reference>
<sequence>KMAHNFLAVPATSIKSEQIFSCAGYIIDNYCTSLDPETV</sequence>
<name>A0ACA9PP90_9GLOM</name>